<comment type="catalytic activity">
    <reaction evidence="7">
        <text>[protein]-peptidylproline (omega=180) = [protein]-peptidylproline (omega=0)</text>
        <dbReference type="Rhea" id="RHEA:16237"/>
        <dbReference type="Rhea" id="RHEA-COMP:10747"/>
        <dbReference type="Rhea" id="RHEA-COMP:10748"/>
        <dbReference type="ChEBI" id="CHEBI:83833"/>
        <dbReference type="ChEBI" id="CHEBI:83834"/>
        <dbReference type="EC" id="5.2.1.8"/>
    </reaction>
</comment>
<sequence length="469" mass="51641" precursor="true">MSRYRSALFLAALASSCSAWAATPFVNRETLLAAPPPPQSRVFSARSTVAAQAAPLPQNLDTLNKVVAVVNEQIITSLQLNQKVGAIKAQLQQQDPGQLPPDAILRRQVLQQMILQDIEVQMAKRMEINVDQATLDQAIANIAHSNNLTPDQLREALTQQGQSWSEFEDNLRERILVDRLQQQEVEARVHLGKDEIQTFARQLKQTAGVSFELQQIFLPLPGDPSPDAVTQVRQDIERVHEQLVNGASFTRLATEVSAARDALQGGRLGWIKAAELPSAVTQALLKLQPGDISPVIPSATGYHIFKLLDVKHQEPSVTEVKAAMIVLHAGKGIEEQEAQSQAKDIESSLQSGVNFSALARRYSQDRATAANGGELGWVAPGSLPDELERALMSLPVGNVSAPIQIGDAIYIVQSQGHREAALSDTQLESVARMQLFNRTVRERMEEWQRRIRDGAYVEILDPDLRLRNA</sequence>
<dbReference type="EC" id="5.2.1.8" evidence="7"/>
<dbReference type="PROSITE" id="PS50198">
    <property type="entry name" value="PPIC_PPIASE_2"/>
    <property type="match status" value="2"/>
</dbReference>
<dbReference type="SUPFAM" id="SSF54534">
    <property type="entry name" value="FKBP-like"/>
    <property type="match status" value="2"/>
</dbReference>
<evidence type="ECO:0000256" key="4">
    <source>
        <dbReference type="ARBA" id="ARBA00023110"/>
    </source>
</evidence>
<accession>A0AAE3CIM4</accession>
<keyword evidence="4 7" id="KW-0697">Rotamase</keyword>
<dbReference type="PROSITE" id="PS51257">
    <property type="entry name" value="PROKAR_LIPOPROTEIN"/>
    <property type="match status" value="1"/>
</dbReference>
<dbReference type="InterPro" id="IPR027304">
    <property type="entry name" value="Trigger_fact/SurA_dom_sf"/>
</dbReference>
<dbReference type="InterPro" id="IPR050280">
    <property type="entry name" value="OMP_Chaperone_SurA"/>
</dbReference>
<comment type="domain">
    <text evidence="7">The PPIase activity resides only in the second parvulin domain. The N-terminal region and the C-terminal tail are necessary and sufficient for the chaperone activity of SurA. The PPIase activity is dispensable for SurA to function as a chaperone. The N-terminal region and the C-terminal tail are also required for porin recognition.</text>
</comment>
<feature type="domain" description="PpiC" evidence="8">
    <location>
        <begin position="208"/>
        <end position="309"/>
    </location>
</feature>
<dbReference type="InterPro" id="IPR015391">
    <property type="entry name" value="SurA_N"/>
</dbReference>
<keyword evidence="2 7" id="KW-0677">Repeat</keyword>
<evidence type="ECO:0000256" key="3">
    <source>
        <dbReference type="ARBA" id="ARBA00022764"/>
    </source>
</evidence>
<dbReference type="Pfam" id="PF09312">
    <property type="entry name" value="SurA_N"/>
    <property type="match status" value="1"/>
</dbReference>
<dbReference type="SUPFAM" id="SSF109998">
    <property type="entry name" value="Triger factor/SurA peptide-binding domain-like"/>
    <property type="match status" value="1"/>
</dbReference>
<dbReference type="EMBL" id="JAAXYO010000028">
    <property type="protein sequence ID" value="MBU2786876.1"/>
    <property type="molecule type" value="Genomic_DNA"/>
</dbReference>
<dbReference type="InterPro" id="IPR000297">
    <property type="entry name" value="PPIase_PpiC"/>
</dbReference>
<organism evidence="9 10">
    <name type="scientific">Igneacidithiobacillus copahuensis</name>
    <dbReference type="NCBI Taxonomy" id="2724909"/>
    <lineage>
        <taxon>Bacteria</taxon>
        <taxon>Pseudomonadati</taxon>
        <taxon>Pseudomonadota</taxon>
        <taxon>Acidithiobacillia</taxon>
        <taxon>Acidithiobacillales</taxon>
        <taxon>Acidithiobacillaceae</taxon>
        <taxon>Igneacidithiobacillus</taxon>
    </lineage>
</organism>
<keyword evidence="6 7" id="KW-0413">Isomerase</keyword>
<evidence type="ECO:0000256" key="1">
    <source>
        <dbReference type="ARBA" id="ARBA00022729"/>
    </source>
</evidence>
<dbReference type="GO" id="GO:0050821">
    <property type="term" value="P:protein stabilization"/>
    <property type="evidence" value="ECO:0007669"/>
    <property type="project" value="InterPro"/>
</dbReference>
<dbReference type="InterPro" id="IPR023034">
    <property type="entry name" value="PPIase_SurA"/>
</dbReference>
<dbReference type="GO" id="GO:0006457">
    <property type="term" value="P:protein folding"/>
    <property type="evidence" value="ECO:0007669"/>
    <property type="project" value="UniProtKB-UniRule"/>
</dbReference>
<dbReference type="Gene3D" id="1.10.4030.10">
    <property type="entry name" value="Porin chaperone SurA, peptide-binding domain"/>
    <property type="match status" value="1"/>
</dbReference>
<feature type="domain" description="PpiC" evidence="8">
    <location>
        <begin position="317"/>
        <end position="416"/>
    </location>
</feature>
<evidence type="ECO:0000259" key="8">
    <source>
        <dbReference type="PROSITE" id="PS50198"/>
    </source>
</evidence>
<evidence type="ECO:0000256" key="7">
    <source>
        <dbReference type="HAMAP-Rule" id="MF_01183"/>
    </source>
</evidence>
<dbReference type="GO" id="GO:0043165">
    <property type="term" value="P:Gram-negative-bacterium-type cell outer membrane assembly"/>
    <property type="evidence" value="ECO:0007669"/>
    <property type="project" value="InterPro"/>
</dbReference>
<dbReference type="GO" id="GO:0030288">
    <property type="term" value="C:outer membrane-bounded periplasmic space"/>
    <property type="evidence" value="ECO:0007669"/>
    <property type="project" value="InterPro"/>
</dbReference>
<dbReference type="GO" id="GO:0042277">
    <property type="term" value="F:peptide binding"/>
    <property type="evidence" value="ECO:0007669"/>
    <property type="project" value="InterPro"/>
</dbReference>
<gene>
    <name evidence="7" type="primary">surA</name>
    <name evidence="9" type="ORF">HFQ13_01380</name>
</gene>
<feature type="signal peptide" evidence="7">
    <location>
        <begin position="1"/>
        <end position="21"/>
    </location>
</feature>
<feature type="chain" id="PRO_5041755350" description="Chaperone SurA" evidence="7">
    <location>
        <begin position="22"/>
        <end position="469"/>
    </location>
</feature>
<dbReference type="InterPro" id="IPR023058">
    <property type="entry name" value="PPIase_PpiC_CS"/>
</dbReference>
<dbReference type="Proteomes" id="UP001197378">
    <property type="component" value="Unassembled WGS sequence"/>
</dbReference>
<dbReference type="RefSeq" id="WP_215871529.1">
    <property type="nucleotide sequence ID" value="NZ_JAAXYO010000028.1"/>
</dbReference>
<keyword evidence="1 7" id="KW-0732">Signal</keyword>
<evidence type="ECO:0000256" key="5">
    <source>
        <dbReference type="ARBA" id="ARBA00023186"/>
    </source>
</evidence>
<dbReference type="Pfam" id="PF00639">
    <property type="entry name" value="Rotamase"/>
    <property type="match status" value="2"/>
</dbReference>
<dbReference type="Gene3D" id="3.10.50.40">
    <property type="match status" value="2"/>
</dbReference>
<comment type="subcellular location">
    <subcellularLocation>
        <location evidence="7">Periplasm</location>
    </subcellularLocation>
    <text evidence="7">Is capable of associating with the outer membrane.</text>
</comment>
<name>A0AAE3CIM4_9PROT</name>
<keyword evidence="5 7" id="KW-0143">Chaperone</keyword>
<comment type="caution">
    <text evidence="9">The sequence shown here is derived from an EMBL/GenBank/DDBJ whole genome shotgun (WGS) entry which is preliminary data.</text>
</comment>
<proteinExistence type="inferred from homology"/>
<evidence type="ECO:0000256" key="6">
    <source>
        <dbReference type="ARBA" id="ARBA00023235"/>
    </source>
</evidence>
<dbReference type="GO" id="GO:0003755">
    <property type="term" value="F:peptidyl-prolyl cis-trans isomerase activity"/>
    <property type="evidence" value="ECO:0007669"/>
    <property type="project" value="UniProtKB-UniRule"/>
</dbReference>
<dbReference type="AlphaFoldDB" id="A0AAE3CIM4"/>
<evidence type="ECO:0000256" key="2">
    <source>
        <dbReference type="ARBA" id="ARBA00022737"/>
    </source>
</evidence>
<dbReference type="HAMAP" id="MF_01183">
    <property type="entry name" value="Chaperone_SurA"/>
    <property type="match status" value="1"/>
</dbReference>
<dbReference type="GO" id="GO:0051082">
    <property type="term" value="F:unfolded protein binding"/>
    <property type="evidence" value="ECO:0007669"/>
    <property type="project" value="UniProtKB-UniRule"/>
</dbReference>
<reference evidence="9" key="1">
    <citation type="journal article" date="2021" name="ISME J.">
        <title>Genomic evolution of the class Acidithiobacillia: deep-branching Proteobacteria living in extreme acidic conditions.</title>
        <authorList>
            <person name="Moya-Beltran A."/>
            <person name="Beard S."/>
            <person name="Rojas-Villalobos C."/>
            <person name="Issotta F."/>
            <person name="Gallardo Y."/>
            <person name="Ulloa R."/>
            <person name="Giaveno A."/>
            <person name="Degli Esposti M."/>
            <person name="Johnson D.B."/>
            <person name="Quatrini R."/>
        </authorList>
    </citation>
    <scope>NUCLEOTIDE SEQUENCE</scope>
    <source>
        <strain evidence="9">VAN18-1</strain>
    </source>
</reference>
<protein>
    <recommendedName>
        <fullName evidence="7">Chaperone SurA</fullName>
    </recommendedName>
    <alternativeName>
        <fullName evidence="7">Peptidyl-prolyl cis-trans isomerase SurA</fullName>
        <shortName evidence="7">PPIase SurA</shortName>
        <ecNumber evidence="7">5.2.1.8</ecNumber>
    </alternativeName>
    <alternativeName>
        <fullName evidence="7">Rotamase SurA</fullName>
    </alternativeName>
</protein>
<evidence type="ECO:0000313" key="10">
    <source>
        <dbReference type="Proteomes" id="UP001197378"/>
    </source>
</evidence>
<dbReference type="PANTHER" id="PTHR47637:SF1">
    <property type="entry name" value="CHAPERONE SURA"/>
    <property type="match status" value="1"/>
</dbReference>
<dbReference type="PANTHER" id="PTHR47637">
    <property type="entry name" value="CHAPERONE SURA"/>
    <property type="match status" value="1"/>
</dbReference>
<dbReference type="InterPro" id="IPR046357">
    <property type="entry name" value="PPIase_dom_sf"/>
</dbReference>
<comment type="function">
    <text evidence="7">Chaperone involved in the correct folding and assembly of outer membrane proteins. Recognizes specific patterns of aromatic residues and the orientation of their side chains, which are found more frequently in integral outer membrane proteins. May act in both early periplasmic and late outer membrane-associated steps of protein maturation.</text>
</comment>
<keyword evidence="3 7" id="KW-0574">Periplasm</keyword>
<keyword evidence="10" id="KW-1185">Reference proteome</keyword>
<dbReference type="PROSITE" id="PS01096">
    <property type="entry name" value="PPIC_PPIASE_1"/>
    <property type="match status" value="1"/>
</dbReference>
<evidence type="ECO:0000313" key="9">
    <source>
        <dbReference type="EMBL" id="MBU2786876.1"/>
    </source>
</evidence>